<keyword evidence="9" id="KW-0966">Cell projection</keyword>
<dbReference type="STRING" id="80876.SAMN05421779_105313"/>
<dbReference type="Proteomes" id="UP000185678">
    <property type="component" value="Unassembled WGS sequence"/>
</dbReference>
<evidence type="ECO:0000256" key="3">
    <source>
        <dbReference type="ARBA" id="ARBA00019015"/>
    </source>
</evidence>
<comment type="similarity">
    <text evidence="2 5">Belongs to the flagella basal body rod proteins family.</text>
</comment>
<dbReference type="Pfam" id="PF07559">
    <property type="entry name" value="FlgE_D2"/>
    <property type="match status" value="1"/>
</dbReference>
<dbReference type="EMBL" id="FTOA01000005">
    <property type="protein sequence ID" value="SIT00795.1"/>
    <property type="molecule type" value="Genomic_DNA"/>
</dbReference>
<evidence type="ECO:0000313" key="10">
    <source>
        <dbReference type="Proteomes" id="UP000185678"/>
    </source>
</evidence>
<dbReference type="SUPFAM" id="SSF117143">
    <property type="entry name" value="Flagellar hook protein flgE"/>
    <property type="match status" value="1"/>
</dbReference>
<dbReference type="OrthoDB" id="8372879at2"/>
<evidence type="ECO:0000259" key="6">
    <source>
        <dbReference type="Pfam" id="PF06429"/>
    </source>
</evidence>
<dbReference type="Gene3D" id="2.60.98.20">
    <property type="entry name" value="Flagellar hook protein FlgE"/>
    <property type="match status" value="1"/>
</dbReference>
<dbReference type="NCBIfam" id="TIGR03506">
    <property type="entry name" value="FlgEFG_subfam"/>
    <property type="match status" value="1"/>
</dbReference>
<evidence type="ECO:0000313" key="9">
    <source>
        <dbReference type="EMBL" id="SIT00795.1"/>
    </source>
</evidence>
<organism evidence="9 10">
    <name type="scientific">Insolitispirillum peregrinum</name>
    <dbReference type="NCBI Taxonomy" id="80876"/>
    <lineage>
        <taxon>Bacteria</taxon>
        <taxon>Pseudomonadati</taxon>
        <taxon>Pseudomonadota</taxon>
        <taxon>Alphaproteobacteria</taxon>
        <taxon>Rhodospirillales</taxon>
        <taxon>Novispirillaceae</taxon>
        <taxon>Insolitispirillum</taxon>
    </lineage>
</organism>
<comment type="subcellular location">
    <subcellularLocation>
        <location evidence="1 5">Bacterial flagellum basal body</location>
    </subcellularLocation>
</comment>
<sequence>MTIWGSFSTSMQALQTHGHAMGQVSSNIANMNTVSYKQVDTHYQTLKNGATPSFTSFSVQPVDIRRVSGQGPISSSVNPYDLAINGQGFFVVNTTPSGSGDTYYTRAGNFSTRTVDLGVDTNGDGVSDKGAALTTQDGKYLMGWLSDGAGGFGSTLVPVVVNADVIAPAKATTSISLSGNVPNNNGSAASYNSSISVVAATEGGAAATRNNIVLNWSKVAGEDNQWTLSLGTSNNDNIDTAYLTPDTVTFNEDGVIDPADASSYRLEITWNDGSVASDITLDLSDMTQYADAGGFTVGTPKDDGYLTGTLVNSSFDQFGVLSAYFSNNTVQPVYKLPLATFAAPDQLTAISGNQYRANNESGAVTLRSINSRNDVGSFVPTALEQSNVNVEDQFTKMIVTQKAYTMASTAFKTADEMTQEVRDMKR</sequence>
<evidence type="ECO:0000259" key="8">
    <source>
        <dbReference type="Pfam" id="PF22692"/>
    </source>
</evidence>
<name>A0A1N7NQY6_9PROT</name>
<feature type="domain" description="Flagellar hook protein FlgE/F/G-like D1" evidence="8">
    <location>
        <begin position="83"/>
        <end position="128"/>
    </location>
</feature>
<dbReference type="Pfam" id="PF06429">
    <property type="entry name" value="Flg_bbr_C"/>
    <property type="match status" value="1"/>
</dbReference>
<feature type="domain" description="Flagellar basal-body/hook protein C-terminal" evidence="6">
    <location>
        <begin position="382"/>
        <end position="421"/>
    </location>
</feature>
<dbReference type="AlphaFoldDB" id="A0A1N7NQY6"/>
<protein>
    <recommendedName>
        <fullName evidence="3 5">Flagellar hook protein FlgE</fullName>
    </recommendedName>
</protein>
<dbReference type="PANTHER" id="PTHR30435">
    <property type="entry name" value="FLAGELLAR PROTEIN"/>
    <property type="match status" value="1"/>
</dbReference>
<comment type="function">
    <text evidence="5">A flexible structure which links the flagellar filament to the drive apparatus in the basal body.</text>
</comment>
<dbReference type="GO" id="GO:0005829">
    <property type="term" value="C:cytosol"/>
    <property type="evidence" value="ECO:0007669"/>
    <property type="project" value="TreeGrafter"/>
</dbReference>
<dbReference type="GO" id="GO:0009425">
    <property type="term" value="C:bacterial-type flagellum basal body"/>
    <property type="evidence" value="ECO:0007669"/>
    <property type="project" value="UniProtKB-SubCell"/>
</dbReference>
<keyword evidence="9" id="KW-0969">Cilium</keyword>
<keyword evidence="9" id="KW-0282">Flagellum</keyword>
<dbReference type="RefSeq" id="WP_076401212.1">
    <property type="nucleotide sequence ID" value="NZ_FTOA01000005.1"/>
</dbReference>
<feature type="domain" description="Flagellar hook protein FlgE D2" evidence="7">
    <location>
        <begin position="211"/>
        <end position="305"/>
    </location>
</feature>
<dbReference type="InterPro" id="IPR010930">
    <property type="entry name" value="Flg_bb/hook_C_dom"/>
</dbReference>
<dbReference type="InterPro" id="IPR011491">
    <property type="entry name" value="FlgE_D2"/>
</dbReference>
<evidence type="ECO:0000256" key="1">
    <source>
        <dbReference type="ARBA" id="ARBA00004117"/>
    </source>
</evidence>
<dbReference type="PANTHER" id="PTHR30435:SF1">
    <property type="entry name" value="FLAGELLAR HOOK PROTEIN FLGE"/>
    <property type="match status" value="1"/>
</dbReference>
<reference evidence="9 10" key="1">
    <citation type="submission" date="2017-01" db="EMBL/GenBank/DDBJ databases">
        <authorList>
            <person name="Mah S.A."/>
            <person name="Swanson W.J."/>
            <person name="Moy G.W."/>
            <person name="Vacquier V.D."/>
        </authorList>
    </citation>
    <scope>NUCLEOTIDE SEQUENCE [LARGE SCALE GENOMIC DNA]</scope>
    <source>
        <strain evidence="9 10">DSM 11589</strain>
    </source>
</reference>
<evidence type="ECO:0000256" key="2">
    <source>
        <dbReference type="ARBA" id="ARBA00009677"/>
    </source>
</evidence>
<gene>
    <name evidence="9" type="ORF">SAMN05421779_105313</name>
</gene>
<dbReference type="InterPro" id="IPR037925">
    <property type="entry name" value="FlgE/F/G-like"/>
</dbReference>
<keyword evidence="4 5" id="KW-0975">Bacterial flagellum</keyword>
<dbReference type="InterPro" id="IPR037058">
    <property type="entry name" value="Falgellar_hook_FlgE_sf"/>
</dbReference>
<dbReference type="GO" id="GO:0071978">
    <property type="term" value="P:bacterial-type flagellum-dependent swarming motility"/>
    <property type="evidence" value="ECO:0007669"/>
    <property type="project" value="TreeGrafter"/>
</dbReference>
<evidence type="ECO:0000256" key="5">
    <source>
        <dbReference type="RuleBase" id="RU362116"/>
    </source>
</evidence>
<proteinExistence type="inferred from homology"/>
<dbReference type="InterPro" id="IPR020013">
    <property type="entry name" value="Flagellar_FlgE/F/G"/>
</dbReference>
<dbReference type="GO" id="GO:0009424">
    <property type="term" value="C:bacterial-type flagellum hook"/>
    <property type="evidence" value="ECO:0007669"/>
    <property type="project" value="TreeGrafter"/>
</dbReference>
<accession>A0A1N7NQY6</accession>
<keyword evidence="10" id="KW-1185">Reference proteome</keyword>
<evidence type="ECO:0000259" key="7">
    <source>
        <dbReference type="Pfam" id="PF07559"/>
    </source>
</evidence>
<dbReference type="InterPro" id="IPR053967">
    <property type="entry name" value="LlgE_F_G-like_D1"/>
</dbReference>
<evidence type="ECO:0000256" key="4">
    <source>
        <dbReference type="ARBA" id="ARBA00023143"/>
    </source>
</evidence>
<dbReference type="Pfam" id="PF22692">
    <property type="entry name" value="LlgE_F_G_D1"/>
    <property type="match status" value="1"/>
</dbReference>